<sequence length="148" mass="16050">MQQLFLASSTGSAFQMATTHSASGSAMTISGPSDSPSPPPLRYIIVGPKPRLLTRDLQPHLLLTMGLSPLLQMYWILLNLEGLVVSVVNRQPGETIIDCCAAPGGKTLFMASYLRGQAWFRTQVFVQRKMFSCAPCAGKLLIHNISDA</sequence>
<organism evidence="1 2">
    <name type="scientific">Persea americana</name>
    <name type="common">Avocado</name>
    <dbReference type="NCBI Taxonomy" id="3435"/>
    <lineage>
        <taxon>Eukaryota</taxon>
        <taxon>Viridiplantae</taxon>
        <taxon>Streptophyta</taxon>
        <taxon>Embryophyta</taxon>
        <taxon>Tracheophyta</taxon>
        <taxon>Spermatophyta</taxon>
        <taxon>Magnoliopsida</taxon>
        <taxon>Magnoliidae</taxon>
        <taxon>Laurales</taxon>
        <taxon>Lauraceae</taxon>
        <taxon>Persea</taxon>
    </lineage>
</organism>
<gene>
    <name evidence="1" type="ORF">MRB53_023237</name>
</gene>
<dbReference type="EMBL" id="CM056815">
    <property type="protein sequence ID" value="KAJ8629914.1"/>
    <property type="molecule type" value="Genomic_DNA"/>
</dbReference>
<name>A0ACC2L8X8_PERAE</name>
<protein>
    <submittedName>
        <fullName evidence="1">Uncharacterized protein</fullName>
    </submittedName>
</protein>
<accession>A0ACC2L8X8</accession>
<comment type="caution">
    <text evidence="1">The sequence shown here is derived from an EMBL/GenBank/DDBJ whole genome shotgun (WGS) entry which is preliminary data.</text>
</comment>
<keyword evidence="2" id="KW-1185">Reference proteome</keyword>
<dbReference type="Proteomes" id="UP001234297">
    <property type="component" value="Chromosome 7"/>
</dbReference>
<evidence type="ECO:0000313" key="2">
    <source>
        <dbReference type="Proteomes" id="UP001234297"/>
    </source>
</evidence>
<proteinExistence type="predicted"/>
<evidence type="ECO:0000313" key="1">
    <source>
        <dbReference type="EMBL" id="KAJ8629914.1"/>
    </source>
</evidence>
<reference evidence="1 2" key="1">
    <citation type="journal article" date="2022" name="Hortic Res">
        <title>A haplotype resolved chromosomal level avocado genome allows analysis of novel avocado genes.</title>
        <authorList>
            <person name="Nath O."/>
            <person name="Fletcher S.J."/>
            <person name="Hayward A."/>
            <person name="Shaw L.M."/>
            <person name="Masouleh A.K."/>
            <person name="Furtado A."/>
            <person name="Henry R.J."/>
            <person name="Mitter N."/>
        </authorList>
    </citation>
    <scope>NUCLEOTIDE SEQUENCE [LARGE SCALE GENOMIC DNA]</scope>
    <source>
        <strain evidence="2">cv. Hass</strain>
    </source>
</reference>